<dbReference type="PROSITE" id="PS51257">
    <property type="entry name" value="PROKAR_LIPOPROTEIN"/>
    <property type="match status" value="1"/>
</dbReference>
<feature type="chain" id="PRO_5003630969" evidence="1">
    <location>
        <begin position="35"/>
        <end position="306"/>
    </location>
</feature>
<name>I0K1U2_9BACT</name>
<organism evidence="2 3">
    <name type="scientific">Fibrella aestuarina BUZ 2</name>
    <dbReference type="NCBI Taxonomy" id="1166018"/>
    <lineage>
        <taxon>Bacteria</taxon>
        <taxon>Pseudomonadati</taxon>
        <taxon>Bacteroidota</taxon>
        <taxon>Cytophagia</taxon>
        <taxon>Cytophagales</taxon>
        <taxon>Spirosomataceae</taxon>
        <taxon>Fibrella</taxon>
    </lineage>
</organism>
<feature type="signal peptide" evidence="1">
    <location>
        <begin position="1"/>
        <end position="34"/>
    </location>
</feature>
<keyword evidence="3" id="KW-1185">Reference proteome</keyword>
<dbReference type="EMBL" id="HE796683">
    <property type="protein sequence ID" value="CCG98095.1"/>
    <property type="molecule type" value="Genomic_DNA"/>
</dbReference>
<sequence length="306" mass="33641">MRLTSTPPLGPHQSLQPMSVRLLCLSLLAGLALACDTTTPSPVNFVTEPTMTAIDPNQIDEASGITESRSQAGALWVEQDGGSPAELALLGHDGKIRGKLAIPNATNRDWEDLTSGPGPQSGLNYLYIADIGDNNGQYGQYTIYRLPEPASVTDVPKSVERITYRYPDGARDAETLMLDPQTKDLYVVSKREAKVHLYRLPYPQSTTEMITAELLGELPFTYVTGGAFSSDGSEVLLRTYTNVFYWSRKSGQSVADLLQLTDARSLSYRIEPQGEAICFERDNKGFFTLSEKANGIQPTLNYYGKR</sequence>
<dbReference type="AlphaFoldDB" id="I0K1U2"/>
<keyword evidence="2" id="KW-0449">Lipoprotein</keyword>
<dbReference type="SUPFAM" id="SSF50956">
    <property type="entry name" value="Thermostable phytase (3-phytase)"/>
    <property type="match status" value="2"/>
</dbReference>
<gene>
    <name evidence="2" type="ORF">FAES_0081</name>
</gene>
<dbReference type="HOGENOM" id="CLU_058234_0_1_10"/>
<keyword evidence="1" id="KW-0732">Signal</keyword>
<accession>I0K1U2</accession>
<dbReference type="Proteomes" id="UP000011058">
    <property type="component" value="Chromosome"/>
</dbReference>
<reference evidence="2 3" key="1">
    <citation type="journal article" date="2012" name="J. Bacteriol.">
        <title>Genome Sequence of Fibrella aestuarina BUZ 2T, a Filamentous Marine Bacterium.</title>
        <authorList>
            <person name="Filippini M."/>
            <person name="Qi W."/>
            <person name="Blom J."/>
            <person name="Goesmann A."/>
            <person name="Smits T.H."/>
            <person name="Bagheri H.C."/>
        </authorList>
    </citation>
    <scope>NUCLEOTIDE SEQUENCE [LARGE SCALE GENOMIC DNA]</scope>
    <source>
        <strain evidence="3">BUZ 2T</strain>
    </source>
</reference>
<evidence type="ECO:0000313" key="3">
    <source>
        <dbReference type="Proteomes" id="UP000011058"/>
    </source>
</evidence>
<evidence type="ECO:0000256" key="1">
    <source>
        <dbReference type="SAM" id="SignalP"/>
    </source>
</evidence>
<dbReference type="eggNOG" id="COG3204">
    <property type="taxonomic scope" value="Bacteria"/>
</dbReference>
<dbReference type="KEGG" id="fae:FAES_0081"/>
<evidence type="ECO:0000313" key="2">
    <source>
        <dbReference type="EMBL" id="CCG98095.1"/>
    </source>
</evidence>
<dbReference type="PATRIC" id="fig|1166018.3.peg.84"/>
<dbReference type="STRING" id="1166018.FAES_0081"/>
<proteinExistence type="predicted"/>
<protein>
    <submittedName>
        <fullName evidence="2">Putative lipoprotein</fullName>
    </submittedName>
</protein>